<dbReference type="GO" id="GO:0008236">
    <property type="term" value="F:serine-type peptidase activity"/>
    <property type="evidence" value="ECO:0007669"/>
    <property type="project" value="UniProtKB-KW"/>
</dbReference>
<dbReference type="Pfam" id="PF03572">
    <property type="entry name" value="Peptidase_S41"/>
    <property type="match status" value="1"/>
</dbReference>
<protein>
    <recommendedName>
        <fullName evidence="5">PDZ domain-containing protein</fullName>
    </recommendedName>
</protein>
<dbReference type="InterPro" id="IPR041489">
    <property type="entry name" value="PDZ_6"/>
</dbReference>
<evidence type="ECO:0000256" key="2">
    <source>
        <dbReference type="ARBA" id="ARBA00022670"/>
    </source>
</evidence>
<dbReference type="SUPFAM" id="SSF52096">
    <property type="entry name" value="ClpP/crotonase"/>
    <property type="match status" value="1"/>
</dbReference>
<dbReference type="CDD" id="cd07560">
    <property type="entry name" value="Peptidase_S41_CPP"/>
    <property type="match status" value="1"/>
</dbReference>
<dbReference type="Gene3D" id="2.30.42.10">
    <property type="match status" value="1"/>
</dbReference>
<keyword evidence="4" id="KW-0720">Serine protease</keyword>
<dbReference type="PANTHER" id="PTHR32060">
    <property type="entry name" value="TAIL-SPECIFIC PROTEASE"/>
    <property type="match status" value="1"/>
</dbReference>
<evidence type="ECO:0000256" key="1">
    <source>
        <dbReference type="ARBA" id="ARBA00009179"/>
    </source>
</evidence>
<evidence type="ECO:0000259" key="5">
    <source>
        <dbReference type="PROSITE" id="PS50106"/>
    </source>
</evidence>
<dbReference type="GO" id="GO:0004175">
    <property type="term" value="F:endopeptidase activity"/>
    <property type="evidence" value="ECO:0007669"/>
    <property type="project" value="TreeGrafter"/>
</dbReference>
<dbReference type="PANTHER" id="PTHR32060:SF30">
    <property type="entry name" value="CARBOXY-TERMINAL PROCESSING PROTEASE CTPA"/>
    <property type="match status" value="1"/>
</dbReference>
<dbReference type="NCBIfam" id="TIGR00225">
    <property type="entry name" value="prc"/>
    <property type="match status" value="1"/>
</dbReference>
<evidence type="ECO:0000313" key="6">
    <source>
        <dbReference type="EMBL" id="KAL0266185.1"/>
    </source>
</evidence>
<dbReference type="InterPro" id="IPR005151">
    <property type="entry name" value="Tail-specific_protease"/>
</dbReference>
<accession>A0AAW2H923</accession>
<dbReference type="PROSITE" id="PS50106">
    <property type="entry name" value="PDZ"/>
    <property type="match status" value="1"/>
</dbReference>
<dbReference type="Pfam" id="PF22694">
    <property type="entry name" value="CtpB_N-like"/>
    <property type="match status" value="1"/>
</dbReference>
<dbReference type="Gene3D" id="3.90.226.10">
    <property type="entry name" value="2-enoyl-CoA Hydratase, Chain A, domain 1"/>
    <property type="match status" value="1"/>
</dbReference>
<dbReference type="SMART" id="SM00228">
    <property type="entry name" value="PDZ"/>
    <property type="match status" value="1"/>
</dbReference>
<proteinExistence type="inferred from homology"/>
<feature type="domain" description="PDZ" evidence="5">
    <location>
        <begin position="45"/>
        <end position="140"/>
    </location>
</feature>
<dbReference type="InterPro" id="IPR003711">
    <property type="entry name" value="CarD-like/TRCF_RID"/>
</dbReference>
<keyword evidence="3" id="KW-0378">Hydrolase</keyword>
<dbReference type="Pfam" id="PF17239">
    <property type="entry name" value="DUF5312"/>
    <property type="match status" value="1"/>
</dbReference>
<dbReference type="InterPro" id="IPR036034">
    <property type="entry name" value="PDZ_sf"/>
</dbReference>
<dbReference type="GO" id="GO:0006508">
    <property type="term" value="P:proteolysis"/>
    <property type="evidence" value="ECO:0007669"/>
    <property type="project" value="UniProtKB-KW"/>
</dbReference>
<comment type="caution">
    <text evidence="6">The sequence shown here is derived from an EMBL/GenBank/DDBJ whole genome shotgun (WGS) entry which is preliminary data.</text>
</comment>
<keyword evidence="2" id="KW-0645">Protease</keyword>
<comment type="similarity">
    <text evidence="1">Belongs to the peptidase S41A family.</text>
</comment>
<dbReference type="InterPro" id="IPR029045">
    <property type="entry name" value="ClpP/crotonase-like_dom_sf"/>
</dbReference>
<dbReference type="SMART" id="SM00245">
    <property type="entry name" value="TSPc"/>
    <property type="match status" value="1"/>
</dbReference>
<gene>
    <name evidence="6" type="ORF">PYX00_011902</name>
</gene>
<dbReference type="GO" id="GO:0007165">
    <property type="term" value="P:signal transduction"/>
    <property type="evidence" value="ECO:0007669"/>
    <property type="project" value="TreeGrafter"/>
</dbReference>
<organism evidence="6">
    <name type="scientific">Menopon gallinae</name>
    <name type="common">poultry shaft louse</name>
    <dbReference type="NCBI Taxonomy" id="328185"/>
    <lineage>
        <taxon>Eukaryota</taxon>
        <taxon>Metazoa</taxon>
        <taxon>Ecdysozoa</taxon>
        <taxon>Arthropoda</taxon>
        <taxon>Hexapoda</taxon>
        <taxon>Insecta</taxon>
        <taxon>Pterygota</taxon>
        <taxon>Neoptera</taxon>
        <taxon>Paraneoptera</taxon>
        <taxon>Psocodea</taxon>
        <taxon>Troctomorpha</taxon>
        <taxon>Phthiraptera</taxon>
        <taxon>Amblycera</taxon>
        <taxon>Menoponidae</taxon>
        <taxon>Menopon</taxon>
    </lineage>
</organism>
<dbReference type="EMBL" id="JARGDH010000006">
    <property type="protein sequence ID" value="KAL0266185.1"/>
    <property type="molecule type" value="Genomic_DNA"/>
</dbReference>
<dbReference type="Gene3D" id="3.30.750.44">
    <property type="match status" value="1"/>
</dbReference>
<reference evidence="6" key="1">
    <citation type="journal article" date="2024" name="Gigascience">
        <title>Chromosome-level genome of the poultry shaft louse Menopon gallinae provides insight into the host-switching and adaptive evolution of parasitic lice.</title>
        <authorList>
            <person name="Xu Y."/>
            <person name="Ma L."/>
            <person name="Liu S."/>
            <person name="Liang Y."/>
            <person name="Liu Q."/>
            <person name="He Z."/>
            <person name="Tian L."/>
            <person name="Duan Y."/>
            <person name="Cai W."/>
            <person name="Li H."/>
            <person name="Song F."/>
        </authorList>
    </citation>
    <scope>NUCLEOTIDE SEQUENCE</scope>
    <source>
        <strain evidence="6">Cailab_2023a</strain>
    </source>
</reference>
<dbReference type="InterPro" id="IPR001478">
    <property type="entry name" value="PDZ"/>
</dbReference>
<dbReference type="SMART" id="SM01058">
    <property type="entry name" value="CarD_TRCF"/>
    <property type="match status" value="1"/>
</dbReference>
<dbReference type="AlphaFoldDB" id="A0AAW2H923"/>
<dbReference type="InterPro" id="IPR004447">
    <property type="entry name" value="Peptidase_S41A"/>
</dbReference>
<dbReference type="Gene3D" id="2.40.10.170">
    <property type="match status" value="1"/>
</dbReference>
<evidence type="ECO:0000256" key="3">
    <source>
        <dbReference type="ARBA" id="ARBA00022801"/>
    </source>
</evidence>
<dbReference type="SUPFAM" id="SSF50156">
    <property type="entry name" value="PDZ domain-like"/>
    <property type="match status" value="1"/>
</dbReference>
<sequence>MLMIDYVKRFYVDEPDANVLFEGAMKGLFESLEDPYSQYLTFKEMEELKNTTVGDFAGIGVYHQKKNPKSLTVDSDIKEGYIYIVSPIEGSPAYSAGLQPGDYITHIQGESVIPFSADDISAKLKGKEGEPVTLTILRGKDLIFDVTLKRQNITIPTVKYAMLSDQIAYVRIMQFTPHTAEDTQSAIKNLQQKGMRALILDLRMNPGGVFNSAIKIADFFFKEGTLVSTKSRIRGENVDYQATDSLLVEPDIPLVALIDKGSASASEVLVGALKDRGRAWVIGEKSYGKGVVQNVIPGYLGTGFKLTTARYYTPKGESIDKKGIEPNQNVKVEQMSRAQERSYKKMLDEKIFDSFVKDNPQADQKQVEAFMKKLHKEGYDFDNNLVGRILNSLLYQARGQEVEYYDIYFPSNDMKVMIPVTKIQELKIRAVATSEQAKEALKLASGEKVSEPSDWKKRYEVNHKLLKNGDVLEFYAIEENNKALATLKTDLLALKAQKSYLEDSLSKCEENSVLYKNLQETYFQVLSQILHVYSRQATIEDSADLQENISVARTALNLYGFSQKSVSQTLSIIPFDSLNQEELVRLYENFKLRQDYVTALYFLRLLQERKPQELKYQKEAQVLQSLIDDPYEQSVAKDIVDSFEMGGPRATLLLNENTPDYREYIYLGKIVGVVKKVVVRDVAIIRVHPKEGLLLYITAPYASFDLKSNSLVFDVIDEQTVNPYLEPAFRVGRDILFSLFRVGDTQEKRRLRELKEKAKETTVEQLRQEAYGIYNSLVGELKSQDLRRINETYSLYKVLDELVTFDYYPMLKLFDPHLPESDFKYKPKFVCVEGQKGINFLKNFSELLNVVAYLPHWDQVFLTIKVYNRGVDPAKASFWQKIIKDLAGLKKSGLIESIIHLLDDNMSFAPRSVLRVENLCSKYLEGYKDNIDSYFWKLQQEEEKKEIGKLMTLVFTTEQLTRLPMYKMKNYSEEVSARISSKSGGRGYKYCTALWYLKAFVIEVLKTQFKEIVNLMVVKGKWRTSQFSRDFSDALHGCMGLSEDVVNLDEMLAENNPYGKRVFVLIHRVSKDRSATEIFKQTIEDINGRAYAILKRAFKKFGDFDLFLKEIKDDYLKDPSNRELLLNWKELESEVDPNTGLPAGEAFKEINEKLNSFMEFLHLYLN</sequence>
<evidence type="ECO:0000256" key="4">
    <source>
        <dbReference type="ARBA" id="ARBA00022825"/>
    </source>
</evidence>
<dbReference type="InterPro" id="IPR055210">
    <property type="entry name" value="CtpA/B_N"/>
</dbReference>
<dbReference type="CDD" id="cd06782">
    <property type="entry name" value="cpPDZ_CPP-like"/>
    <property type="match status" value="1"/>
</dbReference>
<dbReference type="Pfam" id="PF17820">
    <property type="entry name" value="PDZ_6"/>
    <property type="match status" value="1"/>
</dbReference>
<name>A0AAW2H923_9NEOP</name>
<dbReference type="InterPro" id="IPR035196">
    <property type="entry name" value="DUF5312"/>
</dbReference>